<protein>
    <submittedName>
        <fullName evidence="3">Gfo/Idh/MocA family oxidoreductase</fullName>
    </submittedName>
</protein>
<dbReference type="Proteomes" id="UP000253383">
    <property type="component" value="Unassembled WGS sequence"/>
</dbReference>
<name>A0A368JHZ5_9BACT</name>
<feature type="domain" description="GFO/IDH/MocA-like oxidoreductase" evidence="2">
    <location>
        <begin position="133"/>
        <end position="254"/>
    </location>
</feature>
<dbReference type="PANTHER" id="PTHR43249">
    <property type="entry name" value="UDP-N-ACETYL-2-AMINO-2-DEOXY-D-GLUCURONATE OXIDASE"/>
    <property type="match status" value="1"/>
</dbReference>
<proteinExistence type="predicted"/>
<dbReference type="Pfam" id="PF22725">
    <property type="entry name" value="GFO_IDH_MocA_C3"/>
    <property type="match status" value="1"/>
</dbReference>
<keyword evidence="4" id="KW-1185">Reference proteome</keyword>
<comment type="caution">
    <text evidence="3">The sequence shown here is derived from an EMBL/GenBank/DDBJ whole genome shotgun (WGS) entry which is preliminary data.</text>
</comment>
<dbReference type="SUPFAM" id="SSF51735">
    <property type="entry name" value="NAD(P)-binding Rossmann-fold domains"/>
    <property type="match status" value="1"/>
</dbReference>
<dbReference type="AlphaFoldDB" id="A0A368JHZ5"/>
<evidence type="ECO:0000259" key="1">
    <source>
        <dbReference type="Pfam" id="PF01408"/>
    </source>
</evidence>
<evidence type="ECO:0000259" key="2">
    <source>
        <dbReference type="Pfam" id="PF22725"/>
    </source>
</evidence>
<dbReference type="InterPro" id="IPR055170">
    <property type="entry name" value="GFO_IDH_MocA-like_dom"/>
</dbReference>
<reference evidence="3 4" key="1">
    <citation type="submission" date="2018-07" db="EMBL/GenBank/DDBJ databases">
        <title>Genome analysis of Larkinella rosea.</title>
        <authorList>
            <person name="Zhou Z."/>
            <person name="Wang G."/>
        </authorList>
    </citation>
    <scope>NUCLEOTIDE SEQUENCE [LARGE SCALE GENOMIC DNA]</scope>
    <source>
        <strain evidence="4">zzj9</strain>
    </source>
</reference>
<dbReference type="OrthoDB" id="9795543at2"/>
<dbReference type="InterPro" id="IPR036291">
    <property type="entry name" value="NAD(P)-bd_dom_sf"/>
</dbReference>
<dbReference type="SUPFAM" id="SSF55347">
    <property type="entry name" value="Glyceraldehyde-3-phosphate dehydrogenase-like, C-terminal domain"/>
    <property type="match status" value="1"/>
</dbReference>
<dbReference type="Gene3D" id="3.40.50.720">
    <property type="entry name" value="NAD(P)-binding Rossmann-like Domain"/>
    <property type="match status" value="1"/>
</dbReference>
<evidence type="ECO:0000313" key="4">
    <source>
        <dbReference type="Proteomes" id="UP000253383"/>
    </source>
</evidence>
<sequence>MSRILNIALIGPGKVAHNHARATLETPDTKLVAIYGRNHIKADEFANQYGITAYSDIYDMVDRENVDICIVCTPHPAHRVVTVAALEAGANVLVEKPLASSLADCDAMINAARNANRQLAVVSQRRFYEPCMRMHQAIADGKIGKPVLGMAQLFGWRSEEYYRSDPWRGSWEHEGGGVLVNQAPHQLDLLLWYMGEMEEVYGVWANLNHPEIEVDDTAVAIVRFKNGGIGNVIVSNSQKPGLYGKVHIHGQNGASIGVQTDGGSMFIAGMTGIQDAPYNDVWSVVGEEDQRLVWKAEDDAVFNSVDSSSHYFSRQLADFGQAIRDGRQPLVTGEEGRKVVALFEAIYESTRTRQPVRLSS</sequence>
<dbReference type="InterPro" id="IPR052515">
    <property type="entry name" value="Gfo/Idh/MocA_Oxidoreductase"/>
</dbReference>
<dbReference type="Gene3D" id="3.30.360.10">
    <property type="entry name" value="Dihydrodipicolinate Reductase, domain 2"/>
    <property type="match status" value="1"/>
</dbReference>
<dbReference type="EMBL" id="QOWE01000030">
    <property type="protein sequence ID" value="RCR66173.1"/>
    <property type="molecule type" value="Genomic_DNA"/>
</dbReference>
<dbReference type="GO" id="GO:0000166">
    <property type="term" value="F:nucleotide binding"/>
    <property type="evidence" value="ECO:0007669"/>
    <property type="project" value="InterPro"/>
</dbReference>
<organism evidence="3 4">
    <name type="scientific">Larkinella punicea</name>
    <dbReference type="NCBI Taxonomy" id="2315727"/>
    <lineage>
        <taxon>Bacteria</taxon>
        <taxon>Pseudomonadati</taxon>
        <taxon>Bacteroidota</taxon>
        <taxon>Cytophagia</taxon>
        <taxon>Cytophagales</taxon>
        <taxon>Spirosomataceae</taxon>
        <taxon>Larkinella</taxon>
    </lineage>
</organism>
<feature type="domain" description="Gfo/Idh/MocA-like oxidoreductase N-terminal" evidence="1">
    <location>
        <begin position="5"/>
        <end position="121"/>
    </location>
</feature>
<gene>
    <name evidence="3" type="ORF">DUE52_27860</name>
</gene>
<evidence type="ECO:0000313" key="3">
    <source>
        <dbReference type="EMBL" id="RCR66173.1"/>
    </source>
</evidence>
<accession>A0A368JHZ5</accession>
<dbReference type="PANTHER" id="PTHR43249:SF1">
    <property type="entry name" value="D-GLUCOSIDE 3-DEHYDROGENASE"/>
    <property type="match status" value="1"/>
</dbReference>
<dbReference type="InterPro" id="IPR000683">
    <property type="entry name" value="Gfo/Idh/MocA-like_OxRdtase_N"/>
</dbReference>
<dbReference type="RefSeq" id="WP_114409375.1">
    <property type="nucleotide sequence ID" value="NZ_QOWE01000030.1"/>
</dbReference>
<dbReference type="Pfam" id="PF01408">
    <property type="entry name" value="GFO_IDH_MocA"/>
    <property type="match status" value="1"/>
</dbReference>